<feature type="transmembrane region" description="Helical" evidence="9">
    <location>
        <begin position="51"/>
        <end position="76"/>
    </location>
</feature>
<evidence type="ECO:0000256" key="6">
    <source>
        <dbReference type="ARBA" id="ARBA00022989"/>
    </source>
</evidence>
<evidence type="ECO:0000256" key="4">
    <source>
        <dbReference type="ARBA" id="ARBA00022771"/>
    </source>
</evidence>
<keyword evidence="5" id="KW-0862">Zinc</keyword>
<evidence type="ECO:0000256" key="7">
    <source>
        <dbReference type="ARBA" id="ARBA00023136"/>
    </source>
</evidence>
<evidence type="ECO:0000256" key="5">
    <source>
        <dbReference type="ARBA" id="ARBA00022833"/>
    </source>
</evidence>
<reference evidence="11 12" key="1">
    <citation type="submission" date="2023-10" db="EMBL/GenBank/DDBJ databases">
        <title>Chromosome-scale genome assembly provides insights into flower coloration mechanisms of Canna indica.</title>
        <authorList>
            <person name="Li C."/>
        </authorList>
    </citation>
    <scope>NUCLEOTIDE SEQUENCE [LARGE SCALE GENOMIC DNA]</scope>
    <source>
        <tissue evidence="11">Flower</tissue>
    </source>
</reference>
<feature type="domain" description="RING-type" evidence="10">
    <location>
        <begin position="128"/>
        <end position="170"/>
    </location>
</feature>
<keyword evidence="3" id="KW-0479">Metal-binding</keyword>
<dbReference type="Gene3D" id="3.30.40.10">
    <property type="entry name" value="Zinc/RING finger domain, C3HC4 (zinc finger)"/>
    <property type="match status" value="1"/>
</dbReference>
<dbReference type="PROSITE" id="PS50089">
    <property type="entry name" value="ZF_RING_2"/>
    <property type="match status" value="1"/>
</dbReference>
<keyword evidence="7 9" id="KW-0472">Membrane</keyword>
<dbReference type="Proteomes" id="UP001327560">
    <property type="component" value="Chromosome 7"/>
</dbReference>
<comment type="subcellular location">
    <subcellularLocation>
        <location evidence="1">Membrane</location>
    </subcellularLocation>
</comment>
<dbReference type="PANTHER" id="PTHR46539">
    <property type="entry name" value="E3 UBIQUITIN-PROTEIN LIGASE ATL42"/>
    <property type="match status" value="1"/>
</dbReference>
<sequence>MARIDRGRPLPLLAAIDTYSAEIRRTPPPPPSDAAKPKAGVRLLSFFLKGVVMVAALTLFFLFAGVAAIVLIHFFVASRALRHRRPIIRPPVAADTAMEGLSPALLKGLPWFDYSGMSAAHHWPSPDCAVCLEGFNEGERCRALPPCGHVFHVACVDRWLLKSPGCPICRAPVGTVSSEKAIWA</sequence>
<accession>A0AAQ3KRK4</accession>
<dbReference type="SMART" id="SM00184">
    <property type="entry name" value="RING"/>
    <property type="match status" value="1"/>
</dbReference>
<dbReference type="Pfam" id="PF13639">
    <property type="entry name" value="zf-RING_2"/>
    <property type="match status" value="1"/>
</dbReference>
<organism evidence="11 12">
    <name type="scientific">Canna indica</name>
    <name type="common">Indian-shot</name>
    <dbReference type="NCBI Taxonomy" id="4628"/>
    <lineage>
        <taxon>Eukaryota</taxon>
        <taxon>Viridiplantae</taxon>
        <taxon>Streptophyta</taxon>
        <taxon>Embryophyta</taxon>
        <taxon>Tracheophyta</taxon>
        <taxon>Spermatophyta</taxon>
        <taxon>Magnoliopsida</taxon>
        <taxon>Liliopsida</taxon>
        <taxon>Zingiberales</taxon>
        <taxon>Cannaceae</taxon>
        <taxon>Canna</taxon>
    </lineage>
</organism>
<evidence type="ECO:0000256" key="1">
    <source>
        <dbReference type="ARBA" id="ARBA00004370"/>
    </source>
</evidence>
<evidence type="ECO:0000256" key="3">
    <source>
        <dbReference type="ARBA" id="ARBA00022723"/>
    </source>
</evidence>
<evidence type="ECO:0000256" key="2">
    <source>
        <dbReference type="ARBA" id="ARBA00022692"/>
    </source>
</evidence>
<keyword evidence="12" id="KW-1185">Reference proteome</keyword>
<dbReference type="EMBL" id="CP136896">
    <property type="protein sequence ID" value="WOL13494.1"/>
    <property type="molecule type" value="Genomic_DNA"/>
</dbReference>
<dbReference type="PANTHER" id="PTHR46539:SF9">
    <property type="entry name" value="RING-H2 FINGER PROTEIN ATL56"/>
    <property type="match status" value="1"/>
</dbReference>
<evidence type="ECO:0000256" key="9">
    <source>
        <dbReference type="SAM" id="Phobius"/>
    </source>
</evidence>
<evidence type="ECO:0000313" key="12">
    <source>
        <dbReference type="Proteomes" id="UP001327560"/>
    </source>
</evidence>
<evidence type="ECO:0000259" key="10">
    <source>
        <dbReference type="PROSITE" id="PS50089"/>
    </source>
</evidence>
<proteinExistence type="predicted"/>
<evidence type="ECO:0000313" key="11">
    <source>
        <dbReference type="EMBL" id="WOL13494.1"/>
    </source>
</evidence>
<protein>
    <recommendedName>
        <fullName evidence="10">RING-type domain-containing protein</fullName>
    </recommendedName>
</protein>
<gene>
    <name evidence="11" type="ORF">Cni_G22264</name>
</gene>
<keyword evidence="4 8" id="KW-0863">Zinc-finger</keyword>
<dbReference type="InterPro" id="IPR013083">
    <property type="entry name" value="Znf_RING/FYVE/PHD"/>
</dbReference>
<dbReference type="InterPro" id="IPR001841">
    <property type="entry name" value="Znf_RING"/>
</dbReference>
<keyword evidence="2 9" id="KW-0812">Transmembrane</keyword>
<dbReference type="SUPFAM" id="SSF57850">
    <property type="entry name" value="RING/U-box"/>
    <property type="match status" value="1"/>
</dbReference>
<keyword evidence="6 9" id="KW-1133">Transmembrane helix</keyword>
<name>A0AAQ3KRK4_9LILI</name>
<dbReference type="AlphaFoldDB" id="A0AAQ3KRK4"/>
<dbReference type="GO" id="GO:0016020">
    <property type="term" value="C:membrane"/>
    <property type="evidence" value="ECO:0007669"/>
    <property type="project" value="UniProtKB-SubCell"/>
</dbReference>
<dbReference type="CDD" id="cd16461">
    <property type="entry name" value="RING-H2_EL5-like"/>
    <property type="match status" value="1"/>
</dbReference>
<dbReference type="GO" id="GO:0008270">
    <property type="term" value="F:zinc ion binding"/>
    <property type="evidence" value="ECO:0007669"/>
    <property type="project" value="UniProtKB-KW"/>
</dbReference>
<evidence type="ECO:0000256" key="8">
    <source>
        <dbReference type="PROSITE-ProRule" id="PRU00175"/>
    </source>
</evidence>